<keyword evidence="3 8" id="KW-0378">Hydrolase</keyword>
<keyword evidence="4 7" id="KW-0460">Magnesium</keyword>
<keyword evidence="2 7" id="KW-0479">Metal-binding</keyword>
<comment type="cofactor">
    <cofactor evidence="7">
        <name>Mg(2+)</name>
        <dbReference type="ChEBI" id="CHEBI:18420"/>
    </cofactor>
    <text evidence="7">Divalent metal ions. Mg(2+) is the most effective.</text>
</comment>
<evidence type="ECO:0000313" key="9">
    <source>
        <dbReference type="Proteomes" id="UP000040453"/>
    </source>
</evidence>
<dbReference type="CDD" id="cd07530">
    <property type="entry name" value="HAD_Pase_UmpH-like"/>
    <property type="match status" value="1"/>
</dbReference>
<dbReference type="AlphaFoldDB" id="A0A0A1M849"/>
<evidence type="ECO:0000256" key="6">
    <source>
        <dbReference type="PIRSR" id="PIRSR000915-2"/>
    </source>
</evidence>
<keyword evidence="9" id="KW-1185">Reference proteome</keyword>
<dbReference type="PIRSF" id="PIRSF000915">
    <property type="entry name" value="PGP-type_phosphatase"/>
    <property type="match status" value="1"/>
</dbReference>
<dbReference type="EMBL" id="CDGG01000001">
    <property type="protein sequence ID" value="CEI81485.1"/>
    <property type="molecule type" value="Genomic_DNA"/>
</dbReference>
<dbReference type="InterPro" id="IPR023214">
    <property type="entry name" value="HAD_sf"/>
</dbReference>
<dbReference type="Proteomes" id="UP000040453">
    <property type="component" value="Unassembled WGS sequence"/>
</dbReference>
<dbReference type="GO" id="GO:0046872">
    <property type="term" value="F:metal ion binding"/>
    <property type="evidence" value="ECO:0007669"/>
    <property type="project" value="UniProtKB-KW"/>
</dbReference>
<dbReference type="Pfam" id="PF13242">
    <property type="entry name" value="Hydrolase_like"/>
    <property type="match status" value="1"/>
</dbReference>
<dbReference type="NCBIfam" id="TIGR01460">
    <property type="entry name" value="HAD-SF-IIA"/>
    <property type="match status" value="1"/>
</dbReference>
<name>A0A0A1M849_9BACI</name>
<feature type="binding site" evidence="7">
    <location>
        <position position="10"/>
    </location>
    <ligand>
        <name>Mg(2+)</name>
        <dbReference type="ChEBI" id="CHEBI:18420"/>
    </ligand>
</feature>
<dbReference type="PANTHER" id="PTHR19288:SF46">
    <property type="entry name" value="HALOACID DEHALOGENASE-LIKE HYDROLASE DOMAIN-CONTAINING PROTEIN 2"/>
    <property type="match status" value="1"/>
</dbReference>
<organism evidence="8 9">
    <name type="scientific">Oceanobacillus oncorhynchi</name>
    <dbReference type="NCBI Taxonomy" id="545501"/>
    <lineage>
        <taxon>Bacteria</taxon>
        <taxon>Bacillati</taxon>
        <taxon>Bacillota</taxon>
        <taxon>Bacilli</taxon>
        <taxon>Bacillales</taxon>
        <taxon>Bacillaceae</taxon>
        <taxon>Oceanobacillus</taxon>
    </lineage>
</organism>
<feature type="active site" description="Proton donor" evidence="5">
    <location>
        <position position="12"/>
    </location>
</feature>
<evidence type="ECO:0000256" key="2">
    <source>
        <dbReference type="ARBA" id="ARBA00022723"/>
    </source>
</evidence>
<dbReference type="SFLD" id="SFLDS00003">
    <property type="entry name" value="Haloacid_Dehalogenase"/>
    <property type="match status" value="1"/>
</dbReference>
<dbReference type="SFLD" id="SFLDG01139">
    <property type="entry name" value="C2.A:_Pyridoxal_Phosphate_Phos"/>
    <property type="match status" value="1"/>
</dbReference>
<dbReference type="PANTHER" id="PTHR19288">
    <property type="entry name" value="4-NITROPHENYLPHOSPHATASE-RELATED"/>
    <property type="match status" value="1"/>
</dbReference>
<dbReference type="GO" id="GO:0005737">
    <property type="term" value="C:cytoplasm"/>
    <property type="evidence" value="ECO:0007669"/>
    <property type="project" value="TreeGrafter"/>
</dbReference>
<dbReference type="InterPro" id="IPR036412">
    <property type="entry name" value="HAD-like_sf"/>
</dbReference>
<evidence type="ECO:0000313" key="8">
    <source>
        <dbReference type="EMBL" id="CEI81485.1"/>
    </source>
</evidence>
<proteinExistence type="inferred from homology"/>
<dbReference type="GO" id="GO:0016791">
    <property type="term" value="F:phosphatase activity"/>
    <property type="evidence" value="ECO:0007669"/>
    <property type="project" value="TreeGrafter"/>
</dbReference>
<dbReference type="Pfam" id="PF13344">
    <property type="entry name" value="Hydrolase_6"/>
    <property type="match status" value="1"/>
</dbReference>
<evidence type="ECO:0000256" key="5">
    <source>
        <dbReference type="PIRSR" id="PIRSR000915-1"/>
    </source>
</evidence>
<dbReference type="FunFam" id="3.40.50.1000:FF:000053">
    <property type="entry name" value="TIGR01457 family HAD hydrolase"/>
    <property type="match status" value="1"/>
</dbReference>
<protein>
    <submittedName>
        <fullName evidence="8">Putative hydrolase YutF</fullName>
    </submittedName>
</protein>
<dbReference type="InterPro" id="IPR006354">
    <property type="entry name" value="HAD-SF_hydro_IIA_hyp1"/>
</dbReference>
<evidence type="ECO:0000256" key="4">
    <source>
        <dbReference type="ARBA" id="ARBA00022842"/>
    </source>
</evidence>
<comment type="similarity">
    <text evidence="1">Belongs to the HAD-like hydrolase superfamily. NagD family.</text>
</comment>
<dbReference type="NCBIfam" id="TIGR01457">
    <property type="entry name" value="HAD-SF-IIA-hyp2"/>
    <property type="match status" value="1"/>
</dbReference>
<dbReference type="RefSeq" id="WP_042530641.1">
    <property type="nucleotide sequence ID" value="NZ_CDGG01000001.1"/>
</dbReference>
<dbReference type="Gene3D" id="3.40.50.1000">
    <property type="entry name" value="HAD superfamily/HAD-like"/>
    <property type="match status" value="2"/>
</dbReference>
<gene>
    <name evidence="8" type="primary">yutF</name>
    <name evidence="8" type="ORF">BN997_01308</name>
</gene>
<evidence type="ECO:0000256" key="1">
    <source>
        <dbReference type="ARBA" id="ARBA00006696"/>
    </source>
</evidence>
<reference evidence="8 9" key="1">
    <citation type="submission" date="2014-11" db="EMBL/GenBank/DDBJ databases">
        <authorList>
            <person name="Urmite Genomes Urmite Genomes"/>
        </authorList>
    </citation>
    <scope>NUCLEOTIDE SEQUENCE [LARGE SCALE GENOMIC DNA]</scope>
    <source>
        <strain evidence="8 9">Oc5</strain>
    </source>
</reference>
<sequence>MKKYKGYLIDLDGTVYRGNEVIPEAIPFIKQLAEKNIPYVFVTNNSTKSTREVAEKLNGLGILANHKQVVTSSMATAKYLQDQSVKTCYCIGQSGLKNPIKEHGIQLTDSTDADAVVVGLDRDITYDKLAKACIAIRKGAQFISTNRDHAIPTEDGMGPGNGAFTALIQTSTQQAPVFIGKPDTVIMKEALDVLGLLREDVVMVGDNYQTDIQSGIHAGVDTLFVSTGVTSTEELATFEEQPTYIIENLSEWTFE</sequence>
<dbReference type="OrthoDB" id="9810449at2"/>
<feature type="active site" description="Nucleophile" evidence="5">
    <location>
        <position position="10"/>
    </location>
</feature>
<feature type="binding site" evidence="7">
    <location>
        <position position="12"/>
    </location>
    <ligand>
        <name>Mg(2+)</name>
        <dbReference type="ChEBI" id="CHEBI:18420"/>
    </ligand>
</feature>
<feature type="binding site" evidence="6">
    <location>
        <position position="181"/>
    </location>
    <ligand>
        <name>substrate</name>
    </ligand>
</feature>
<evidence type="ECO:0000256" key="7">
    <source>
        <dbReference type="PIRSR" id="PIRSR000915-3"/>
    </source>
</evidence>
<dbReference type="SUPFAM" id="SSF56784">
    <property type="entry name" value="HAD-like"/>
    <property type="match status" value="1"/>
</dbReference>
<dbReference type="STRING" id="545501.BN997_01308"/>
<accession>A0A0A1M849</accession>
<dbReference type="InterPro" id="IPR006357">
    <property type="entry name" value="HAD-SF_hydro_IIA"/>
</dbReference>
<evidence type="ECO:0000256" key="3">
    <source>
        <dbReference type="ARBA" id="ARBA00022801"/>
    </source>
</evidence>
<feature type="binding site" evidence="7">
    <location>
        <position position="206"/>
    </location>
    <ligand>
        <name>Mg(2+)</name>
        <dbReference type="ChEBI" id="CHEBI:18420"/>
    </ligand>
</feature>